<keyword evidence="6" id="KW-1185">Reference proteome</keyword>
<dbReference type="InterPro" id="IPR043128">
    <property type="entry name" value="Rev_trsase/Diguanyl_cyclase"/>
</dbReference>
<dbReference type="Gene3D" id="3.30.70.2220">
    <property type="entry name" value="CRISPR-Cas system, Cmr2 subunit, D1 domain, cysteine cluster"/>
    <property type="match status" value="1"/>
</dbReference>
<gene>
    <name evidence="5" type="ORF">P186_1021</name>
</gene>
<dbReference type="EMBL" id="CP003098">
    <property type="protein sequence ID" value="AET32458.1"/>
    <property type="molecule type" value="Genomic_DNA"/>
</dbReference>
<feature type="domain" description="Cas10/Cmr2 second palm" evidence="4">
    <location>
        <begin position="587"/>
        <end position="779"/>
    </location>
</feature>
<evidence type="ECO:0000313" key="5">
    <source>
        <dbReference type="EMBL" id="AET32458.1"/>
    </source>
</evidence>
<evidence type="ECO:0000259" key="4">
    <source>
        <dbReference type="Pfam" id="PF22335"/>
    </source>
</evidence>
<feature type="domain" description="CRISPR-associated protein Cmr2 N-terminal" evidence="3">
    <location>
        <begin position="193"/>
        <end position="325"/>
    </location>
</feature>
<dbReference type="AlphaFoldDB" id="G7VBV8"/>
<dbReference type="HOGENOM" id="CLU_012640_0_0_2"/>
<dbReference type="OrthoDB" id="148218at2157"/>
<dbReference type="InterPro" id="IPR054767">
    <property type="entry name" value="Cas10-Cmr2_palm2"/>
</dbReference>
<dbReference type="RefSeq" id="WP_014288286.1">
    <property type="nucleotide sequence ID" value="NC_016645.1"/>
</dbReference>
<keyword evidence="2" id="KW-0051">Antiviral defense</keyword>
<evidence type="ECO:0000256" key="1">
    <source>
        <dbReference type="ARBA" id="ARBA00022741"/>
    </source>
</evidence>
<accession>G7VBV8</accession>
<proteinExistence type="predicted"/>
<dbReference type="KEGG" id="pyr:P186_1021"/>
<name>G7VBV8_9CREN</name>
<dbReference type="BioCyc" id="PSP1104324:GJSN-997-MONOMER"/>
<organism evidence="5 6">
    <name type="scientific">Pyrobaculum ferrireducens</name>
    <dbReference type="NCBI Taxonomy" id="1104324"/>
    <lineage>
        <taxon>Archaea</taxon>
        <taxon>Thermoproteota</taxon>
        <taxon>Thermoprotei</taxon>
        <taxon>Thermoproteales</taxon>
        <taxon>Thermoproteaceae</taxon>
        <taxon>Pyrobaculum</taxon>
    </lineage>
</organism>
<reference evidence="5 6" key="1">
    <citation type="journal article" date="2012" name="J. Bacteriol.">
        <title>Complete genome sequence of strain 1860, a crenarchaeon of the genus pyrobaculum able to grow with various electron acceptors.</title>
        <authorList>
            <person name="Mardanov A.V."/>
            <person name="Gumerov V.M."/>
            <person name="Slobodkina G.B."/>
            <person name="Beletsky A.V."/>
            <person name="Bonch-Osmolovskaya E.A."/>
            <person name="Ravin N.V."/>
            <person name="Skryabin K.G."/>
        </authorList>
    </citation>
    <scope>NUCLEOTIDE SEQUENCE [LARGE SCALE GENOMIC DNA]</scope>
    <source>
        <strain evidence="5 6">1860</strain>
    </source>
</reference>
<dbReference type="InterPro" id="IPR024615">
    <property type="entry name" value="CRISPR-assoc_Cmr2_N"/>
</dbReference>
<dbReference type="Proteomes" id="UP000005867">
    <property type="component" value="Chromosome"/>
</dbReference>
<dbReference type="NCBIfam" id="TIGR02577">
    <property type="entry name" value="cas_TM1794_Cmr2"/>
    <property type="match status" value="1"/>
</dbReference>
<sequence>MDWFAKAWALLHDPPYKALWPLGFKPLGGTTHEEEARRLLDLVLQGTKLGGGAPDEKTAKAVQAADMLASSFDRWALAPEGEARYWVKPKELVNPFNPALRTPLEIPAFDELRQRVMKYAEKVNEAVKAAGDEREAYFALYAAYELAWIDAGLPALPADTRMPTHTIFDHLYATAAVLNWIDENGSLRDDGCLLEIDIPGIQSLISSARKAGDYRAGSFLVSLAVWGTAWRYMEKYGPDVLLSPSPRFNPFHYLQVFHYVQIRKWKSEWGSKAYGLYTSVLSKALGMAAEHQFVKQIVEHAPVVPGTAYLALPSCDEARRAVDYFEEVLDDIRATALGEKEPWLPLVKAPGGDVLKIAKAALAKIPRRYLPLRVRTASIKEARPCAEEAAKGVGERAEFEVDPMRFIFWALLDVLRRKPAVPHAVYWFGKGGVPRFAQHYDGTWMHSTLDPDQPAVLRLSGVFVNGVLDYDDETKKVLGQLGVQNYNELKKVFKPKEALGPVDVLRRALYYRYRNKIDSVEAVALMRHYRMGYFKKCDELRRKVEEILDGGDAELLFGSSEAADKALAEAPKICDGDASLPPPTLMYAIVRADADNIGKLISGCLPAAPQPPDADVEGDIEQWKRDAERFRRLVKAVKEAFKEEVERVCGRGWTGAYVVPSPAYYATLSASLMITALKDVYIAMKHSGEVVFAGGDDLLVFAPMATAFDLASESRKAFEGDGGFHKLGAYVIPALAAYGKSYSIRAAHAITDFMAHEVNAAADLLEKAKDAVPGKDALAVSTSTGHAGFAKTQDAKLLKEIAEDYRTGKLSRNLPYDLERAYPPDTKCQNEEACLEAAKAVFTYVAQRNVKSGAQTAPTDLLKLLTNLEAREHGVGEPRKAEETPRWKTADLWKNAVELLKALREWA</sequence>
<evidence type="ECO:0000256" key="2">
    <source>
        <dbReference type="ARBA" id="ARBA00023118"/>
    </source>
</evidence>
<dbReference type="GO" id="GO:0000166">
    <property type="term" value="F:nucleotide binding"/>
    <property type="evidence" value="ECO:0007669"/>
    <property type="project" value="UniProtKB-KW"/>
</dbReference>
<dbReference type="Gene3D" id="3.30.70.270">
    <property type="match status" value="1"/>
</dbReference>
<dbReference type="STRING" id="1104324.P186_1021"/>
<dbReference type="GO" id="GO:0051607">
    <property type="term" value="P:defense response to virus"/>
    <property type="evidence" value="ECO:0007669"/>
    <property type="project" value="UniProtKB-KW"/>
</dbReference>
<dbReference type="GeneID" id="11595278"/>
<evidence type="ECO:0000313" key="6">
    <source>
        <dbReference type="Proteomes" id="UP000005867"/>
    </source>
</evidence>
<dbReference type="eggNOG" id="arCOG02666">
    <property type="taxonomic scope" value="Archaea"/>
</dbReference>
<dbReference type="InterPro" id="IPR013407">
    <property type="entry name" value="CRISPR-assoc_prot_Cmr2"/>
</dbReference>
<evidence type="ECO:0000259" key="3">
    <source>
        <dbReference type="Pfam" id="PF12469"/>
    </source>
</evidence>
<dbReference type="InterPro" id="IPR038242">
    <property type="entry name" value="Cmr2_N"/>
</dbReference>
<keyword evidence="1" id="KW-0547">Nucleotide-binding</keyword>
<dbReference type="Pfam" id="PF22335">
    <property type="entry name" value="Cas10-Cmr2_palm2"/>
    <property type="match status" value="1"/>
</dbReference>
<dbReference type="Pfam" id="PF12469">
    <property type="entry name" value="Cmr2_N"/>
    <property type="match status" value="1"/>
</dbReference>
<protein>
    <submittedName>
        <fullName evidence="5">CRISPR-associated protein, Crm2 family</fullName>
    </submittedName>
</protein>